<reference evidence="2" key="1">
    <citation type="journal article" date="2010" name="Science">
        <title>Signatures of adaptation to obligate biotrophy in the Hyaloperonospora arabidopsidis genome.</title>
        <authorList>
            <person name="Baxter L."/>
            <person name="Tripathy S."/>
            <person name="Ishaque N."/>
            <person name="Boot N."/>
            <person name="Cabral A."/>
            <person name="Kemen E."/>
            <person name="Thines M."/>
            <person name="Ah-Fong A."/>
            <person name="Anderson R."/>
            <person name="Badejoko W."/>
            <person name="Bittner-Eddy P."/>
            <person name="Boore J.L."/>
            <person name="Chibucos M.C."/>
            <person name="Coates M."/>
            <person name="Dehal P."/>
            <person name="Delehaunty K."/>
            <person name="Dong S."/>
            <person name="Downton P."/>
            <person name="Dumas B."/>
            <person name="Fabro G."/>
            <person name="Fronick C."/>
            <person name="Fuerstenberg S.I."/>
            <person name="Fulton L."/>
            <person name="Gaulin E."/>
            <person name="Govers F."/>
            <person name="Hughes L."/>
            <person name="Humphray S."/>
            <person name="Jiang R.H."/>
            <person name="Judelson H."/>
            <person name="Kamoun S."/>
            <person name="Kyung K."/>
            <person name="Meijer H."/>
            <person name="Minx P."/>
            <person name="Morris P."/>
            <person name="Nelson J."/>
            <person name="Phuntumart V."/>
            <person name="Qutob D."/>
            <person name="Rehmany A."/>
            <person name="Rougon-Cardoso A."/>
            <person name="Ryden P."/>
            <person name="Torto-Alalibo T."/>
            <person name="Studholme D."/>
            <person name="Wang Y."/>
            <person name="Win J."/>
            <person name="Wood J."/>
            <person name="Clifton S.W."/>
            <person name="Rogers J."/>
            <person name="Van den Ackerveken G."/>
            <person name="Jones J.D."/>
            <person name="McDowell J.M."/>
            <person name="Beynon J."/>
            <person name="Tyler B.M."/>
        </authorList>
    </citation>
    <scope>NUCLEOTIDE SEQUENCE [LARGE SCALE GENOMIC DNA]</scope>
    <source>
        <strain evidence="2">Emoy2</strain>
    </source>
</reference>
<dbReference type="eggNOG" id="ENOG502SSVI">
    <property type="taxonomic scope" value="Eukaryota"/>
</dbReference>
<name>M4B8E1_HYAAE</name>
<dbReference type="STRING" id="559515.M4B8E1"/>
<dbReference type="InParanoid" id="M4B8E1"/>
<dbReference type="HOGENOM" id="CLU_2473734_0_0_1"/>
<protein>
    <submittedName>
        <fullName evidence="1">Uncharacterized protein</fullName>
    </submittedName>
</protein>
<sequence length="88" mass="9605">MVLVTTDTFLDKVAAFYAEVHDVQGSVAISCKSVPVIKVNGKEQQKIRKLTVEDGEHVLLFRACDSCASRVVPRVTEPNCQDKGGRDG</sequence>
<accession>M4B8E1</accession>
<dbReference type="Gene3D" id="3.30.720.10">
    <property type="entry name" value="Signal recognition particle alu RNA binding heterodimer, srp9/1"/>
    <property type="match status" value="1"/>
</dbReference>
<dbReference type="AlphaFoldDB" id="M4B8E1"/>
<dbReference type="GO" id="GO:0048500">
    <property type="term" value="C:signal recognition particle"/>
    <property type="evidence" value="ECO:0007669"/>
    <property type="project" value="InterPro"/>
</dbReference>
<evidence type="ECO:0000313" key="1">
    <source>
        <dbReference type="EnsemblProtists" id="HpaP802546"/>
    </source>
</evidence>
<dbReference type="VEuPathDB" id="FungiDB:HpaG802546"/>
<dbReference type="EMBL" id="JH597989">
    <property type="status" value="NOT_ANNOTATED_CDS"/>
    <property type="molecule type" value="Genomic_DNA"/>
</dbReference>
<dbReference type="Proteomes" id="UP000011713">
    <property type="component" value="Unassembled WGS sequence"/>
</dbReference>
<evidence type="ECO:0000313" key="2">
    <source>
        <dbReference type="Proteomes" id="UP000011713"/>
    </source>
</evidence>
<organism evidence="1 2">
    <name type="scientific">Hyaloperonospora arabidopsidis (strain Emoy2)</name>
    <name type="common">Downy mildew agent</name>
    <name type="synonym">Peronospora arabidopsidis</name>
    <dbReference type="NCBI Taxonomy" id="559515"/>
    <lineage>
        <taxon>Eukaryota</taxon>
        <taxon>Sar</taxon>
        <taxon>Stramenopiles</taxon>
        <taxon>Oomycota</taxon>
        <taxon>Peronosporomycetes</taxon>
        <taxon>Peronosporales</taxon>
        <taxon>Peronosporaceae</taxon>
        <taxon>Hyaloperonospora</taxon>
    </lineage>
</organism>
<dbReference type="GO" id="GO:0006614">
    <property type="term" value="P:SRP-dependent cotranslational protein targeting to membrane"/>
    <property type="evidence" value="ECO:0007669"/>
    <property type="project" value="InterPro"/>
</dbReference>
<dbReference type="InterPro" id="IPR009018">
    <property type="entry name" value="Signal_recog_particle_SRP9/14"/>
</dbReference>
<dbReference type="GO" id="GO:0008312">
    <property type="term" value="F:7S RNA binding"/>
    <property type="evidence" value="ECO:0007669"/>
    <property type="project" value="InterPro"/>
</dbReference>
<reference evidence="1" key="2">
    <citation type="submission" date="2015-06" db="UniProtKB">
        <authorList>
            <consortium name="EnsemblProtists"/>
        </authorList>
    </citation>
    <scope>IDENTIFICATION</scope>
    <source>
        <strain evidence="1">Emoy2</strain>
    </source>
</reference>
<proteinExistence type="predicted"/>
<keyword evidence="2" id="KW-1185">Reference proteome</keyword>
<dbReference type="EnsemblProtists" id="HpaT802546">
    <property type="protein sequence ID" value="HpaP802546"/>
    <property type="gene ID" value="HpaG802546"/>
</dbReference>